<sequence length="128" mass="14615">MKFRSQIVKLDVYTRFMDGTFITSTHFTSLWKWHFHCYSNSFRECSLPFVQVVGTYTATLAEDVLITVKPICKPLYPLWALVRTGSFKTFRPCNIQLQQPGTFVSDSESIQLNSSGMLAVFLKVAISC</sequence>
<evidence type="ECO:0000313" key="2">
    <source>
        <dbReference type="Proteomes" id="UP000015106"/>
    </source>
</evidence>
<protein>
    <submittedName>
        <fullName evidence="1">Uncharacterized protein</fullName>
    </submittedName>
</protein>
<dbReference type="Proteomes" id="UP000015106">
    <property type="component" value="Chromosome 5"/>
</dbReference>
<dbReference type="EnsemblPlants" id="TuG1812G0500002865.01.T01">
    <property type="protein sequence ID" value="TuG1812G0500002865.01.T01"/>
    <property type="gene ID" value="TuG1812G0500002865.01"/>
</dbReference>
<evidence type="ECO:0000313" key="1">
    <source>
        <dbReference type="EnsemblPlants" id="TuG1812G0500002865.01.T01"/>
    </source>
</evidence>
<keyword evidence="2" id="KW-1185">Reference proteome</keyword>
<accession>A0A8R7UJT6</accession>
<name>A0A8R7UJT6_TRIUA</name>
<reference evidence="1" key="2">
    <citation type="submission" date="2018-03" db="EMBL/GenBank/DDBJ databases">
        <title>The Triticum urartu genome reveals the dynamic nature of wheat genome evolution.</title>
        <authorList>
            <person name="Ling H."/>
            <person name="Ma B."/>
            <person name="Shi X."/>
            <person name="Liu H."/>
            <person name="Dong L."/>
            <person name="Sun H."/>
            <person name="Cao Y."/>
            <person name="Gao Q."/>
            <person name="Zheng S."/>
            <person name="Li Y."/>
            <person name="Yu Y."/>
            <person name="Du H."/>
            <person name="Qi M."/>
            <person name="Li Y."/>
            <person name="Yu H."/>
            <person name="Cui Y."/>
            <person name="Wang N."/>
            <person name="Chen C."/>
            <person name="Wu H."/>
            <person name="Zhao Y."/>
            <person name="Zhang J."/>
            <person name="Li Y."/>
            <person name="Zhou W."/>
            <person name="Zhang B."/>
            <person name="Hu W."/>
            <person name="Eijk M."/>
            <person name="Tang J."/>
            <person name="Witsenboer H."/>
            <person name="Zhao S."/>
            <person name="Li Z."/>
            <person name="Zhang A."/>
            <person name="Wang D."/>
            <person name="Liang C."/>
        </authorList>
    </citation>
    <scope>NUCLEOTIDE SEQUENCE [LARGE SCALE GENOMIC DNA]</scope>
    <source>
        <strain evidence="1">cv. G1812</strain>
    </source>
</reference>
<reference evidence="2" key="1">
    <citation type="journal article" date="2013" name="Nature">
        <title>Draft genome of the wheat A-genome progenitor Triticum urartu.</title>
        <authorList>
            <person name="Ling H.Q."/>
            <person name="Zhao S."/>
            <person name="Liu D."/>
            <person name="Wang J."/>
            <person name="Sun H."/>
            <person name="Zhang C."/>
            <person name="Fan H."/>
            <person name="Li D."/>
            <person name="Dong L."/>
            <person name="Tao Y."/>
            <person name="Gao C."/>
            <person name="Wu H."/>
            <person name="Li Y."/>
            <person name="Cui Y."/>
            <person name="Guo X."/>
            <person name="Zheng S."/>
            <person name="Wang B."/>
            <person name="Yu K."/>
            <person name="Liang Q."/>
            <person name="Yang W."/>
            <person name="Lou X."/>
            <person name="Chen J."/>
            <person name="Feng M."/>
            <person name="Jian J."/>
            <person name="Zhang X."/>
            <person name="Luo G."/>
            <person name="Jiang Y."/>
            <person name="Liu J."/>
            <person name="Wang Z."/>
            <person name="Sha Y."/>
            <person name="Zhang B."/>
            <person name="Wu H."/>
            <person name="Tang D."/>
            <person name="Shen Q."/>
            <person name="Xue P."/>
            <person name="Zou S."/>
            <person name="Wang X."/>
            <person name="Liu X."/>
            <person name="Wang F."/>
            <person name="Yang Y."/>
            <person name="An X."/>
            <person name="Dong Z."/>
            <person name="Zhang K."/>
            <person name="Zhang X."/>
            <person name="Luo M.C."/>
            <person name="Dvorak J."/>
            <person name="Tong Y."/>
            <person name="Wang J."/>
            <person name="Yang H."/>
            <person name="Li Z."/>
            <person name="Wang D."/>
            <person name="Zhang A."/>
            <person name="Wang J."/>
        </authorList>
    </citation>
    <scope>NUCLEOTIDE SEQUENCE</scope>
    <source>
        <strain evidence="2">cv. G1812</strain>
    </source>
</reference>
<proteinExistence type="predicted"/>
<dbReference type="AlphaFoldDB" id="A0A8R7UJT6"/>
<dbReference type="Gramene" id="TuG1812G0500002865.01.T01">
    <property type="protein sequence ID" value="TuG1812G0500002865.01.T01"/>
    <property type="gene ID" value="TuG1812G0500002865.01"/>
</dbReference>
<reference evidence="1" key="3">
    <citation type="submission" date="2022-06" db="UniProtKB">
        <authorList>
            <consortium name="EnsemblPlants"/>
        </authorList>
    </citation>
    <scope>IDENTIFICATION</scope>
</reference>
<organism evidence="1 2">
    <name type="scientific">Triticum urartu</name>
    <name type="common">Red wild einkorn</name>
    <name type="synonym">Crithodium urartu</name>
    <dbReference type="NCBI Taxonomy" id="4572"/>
    <lineage>
        <taxon>Eukaryota</taxon>
        <taxon>Viridiplantae</taxon>
        <taxon>Streptophyta</taxon>
        <taxon>Embryophyta</taxon>
        <taxon>Tracheophyta</taxon>
        <taxon>Spermatophyta</taxon>
        <taxon>Magnoliopsida</taxon>
        <taxon>Liliopsida</taxon>
        <taxon>Poales</taxon>
        <taxon>Poaceae</taxon>
        <taxon>BOP clade</taxon>
        <taxon>Pooideae</taxon>
        <taxon>Triticodae</taxon>
        <taxon>Triticeae</taxon>
        <taxon>Triticinae</taxon>
        <taxon>Triticum</taxon>
    </lineage>
</organism>